<sequence length="165" mass="19005">MAHLQDKADHSSSATSMQDQHNQLKKIAEGFKIVSLKMKNAANGQVLYESSEWDLSENEVKDVRFPKEMLQCTELSRELVFESREAITDLQLLQKISLNNQEIEHLYFKFGFVIPNSQNSWDQIIQADSEGILPAEVLSGNLMVETLFISQDQVINRSFYRVFYV</sequence>
<dbReference type="OMA" id="STNTWQN"/>
<feature type="region of interest" description="Disordered" evidence="2">
    <location>
        <begin position="1"/>
        <end position="20"/>
    </location>
</feature>
<dbReference type="Gene3D" id="2.70.50.40">
    <property type="entry name" value="GMP phosphodiesterase, delta subunit"/>
    <property type="match status" value="1"/>
</dbReference>
<dbReference type="Proteomes" id="UP000039865">
    <property type="component" value="Unassembled WGS sequence"/>
</dbReference>
<evidence type="ECO:0000313" key="4">
    <source>
        <dbReference type="EMBL" id="CDW89065.1"/>
    </source>
</evidence>
<evidence type="ECO:0000256" key="1">
    <source>
        <dbReference type="ARBA" id="ARBA00008102"/>
    </source>
</evidence>
<protein>
    <submittedName>
        <fullName evidence="4">Retinal rod rhodopsin-sensitive cgmp 3-cyclic phosphodiesterase subunit delta</fullName>
    </submittedName>
</protein>
<evidence type="ECO:0000259" key="3">
    <source>
        <dbReference type="Pfam" id="PF05351"/>
    </source>
</evidence>
<dbReference type="InterPro" id="IPR008015">
    <property type="entry name" value="PDED_dom"/>
</dbReference>
<feature type="compositionally biased region" description="Polar residues" evidence="2">
    <location>
        <begin position="11"/>
        <end position="20"/>
    </location>
</feature>
<dbReference type="InParanoid" id="A0A078B3G0"/>
<comment type="similarity">
    <text evidence="1">Belongs to the PDE6D/unc-119 family.</text>
</comment>
<name>A0A078B3G0_STYLE</name>
<reference evidence="4 5" key="1">
    <citation type="submission" date="2014-06" db="EMBL/GenBank/DDBJ databases">
        <authorList>
            <person name="Swart Estienne"/>
        </authorList>
    </citation>
    <scope>NUCLEOTIDE SEQUENCE [LARGE SCALE GENOMIC DNA]</scope>
    <source>
        <strain evidence="4 5">130c</strain>
    </source>
</reference>
<dbReference type="EMBL" id="CCKQ01017196">
    <property type="protein sequence ID" value="CDW89065.1"/>
    <property type="molecule type" value="Genomic_DNA"/>
</dbReference>
<dbReference type="SUPFAM" id="SSF81296">
    <property type="entry name" value="E set domains"/>
    <property type="match status" value="1"/>
</dbReference>
<proteinExistence type="inferred from homology"/>
<dbReference type="AlphaFoldDB" id="A0A078B3G0"/>
<feature type="domain" description="GMP phosphodiesterase delta subunit" evidence="3">
    <location>
        <begin position="26"/>
        <end position="164"/>
    </location>
</feature>
<organism evidence="4 5">
    <name type="scientific">Stylonychia lemnae</name>
    <name type="common">Ciliate</name>
    <dbReference type="NCBI Taxonomy" id="5949"/>
    <lineage>
        <taxon>Eukaryota</taxon>
        <taxon>Sar</taxon>
        <taxon>Alveolata</taxon>
        <taxon>Ciliophora</taxon>
        <taxon>Intramacronucleata</taxon>
        <taxon>Spirotrichea</taxon>
        <taxon>Stichotrichia</taxon>
        <taxon>Sporadotrichida</taxon>
        <taxon>Oxytrichidae</taxon>
        <taxon>Stylonychinae</taxon>
        <taxon>Stylonychia</taxon>
    </lineage>
</organism>
<evidence type="ECO:0000256" key="2">
    <source>
        <dbReference type="SAM" id="MobiDB-lite"/>
    </source>
</evidence>
<dbReference type="PANTHER" id="PTHR12976">
    <property type="entry name" value="RETINAL ROD RHODOPSIN-SENSITIVE CGMP 3',5'-CYCLIC PHOSPHODIESTERASE DELTA-SUBUNIT"/>
    <property type="match status" value="1"/>
</dbReference>
<accession>A0A078B3G0</accession>
<dbReference type="GO" id="GO:0005737">
    <property type="term" value="C:cytoplasm"/>
    <property type="evidence" value="ECO:0007669"/>
    <property type="project" value="TreeGrafter"/>
</dbReference>
<evidence type="ECO:0000313" key="5">
    <source>
        <dbReference type="Proteomes" id="UP000039865"/>
    </source>
</evidence>
<dbReference type="Pfam" id="PF05351">
    <property type="entry name" value="GMP_PDE_delta"/>
    <property type="match status" value="1"/>
</dbReference>
<gene>
    <name evidence="4" type="primary">Contig11354.g12137</name>
    <name evidence="4" type="ORF">STYLEM_18194</name>
</gene>
<dbReference type="PANTHER" id="PTHR12976:SF0">
    <property type="entry name" value="RETINAL ROD RHODOPSIN-SENSITIVE CGMP 3',5'-CYCLIC PHOSPHODIESTERASE SUBUNIT DELTA"/>
    <property type="match status" value="1"/>
</dbReference>
<feature type="compositionally biased region" description="Basic and acidic residues" evidence="2">
    <location>
        <begin position="1"/>
        <end position="10"/>
    </location>
</feature>
<dbReference type="InterPro" id="IPR014756">
    <property type="entry name" value="Ig_E-set"/>
</dbReference>
<keyword evidence="5" id="KW-1185">Reference proteome</keyword>
<dbReference type="InterPro" id="IPR037036">
    <property type="entry name" value="PDED_dom_sf"/>
</dbReference>
<dbReference type="OrthoDB" id="10248777at2759"/>